<comment type="caution">
    <text evidence="1">The sequence shown here is derived from an EMBL/GenBank/DDBJ whole genome shotgun (WGS) entry which is preliminary data.</text>
</comment>
<name>A0A941D0A6_9CAUL</name>
<gene>
    <name evidence="1" type="ORF">JKL49_09250</name>
</gene>
<dbReference type="RefSeq" id="WP_215339918.1">
    <property type="nucleotide sequence ID" value="NZ_JAGSGD010000001.1"/>
</dbReference>
<dbReference type="Proteomes" id="UP000622580">
    <property type="component" value="Unassembled WGS sequence"/>
</dbReference>
<protein>
    <submittedName>
        <fullName evidence="1">Uncharacterized protein</fullName>
    </submittedName>
</protein>
<accession>A0A941D0A6</accession>
<dbReference type="EMBL" id="JAGSGD010000001">
    <property type="protein sequence ID" value="MBR7619572.1"/>
    <property type="molecule type" value="Genomic_DNA"/>
</dbReference>
<reference evidence="1" key="1">
    <citation type="submission" date="2021-04" db="EMBL/GenBank/DDBJ databases">
        <title>Draft genome assembly of strain Phenylobacterium sp. 20VBR1 using MiniION and Illumina platforms.</title>
        <authorList>
            <person name="Thomas F.A."/>
            <person name="Krishnan K.P."/>
            <person name="Sinha R.K."/>
        </authorList>
    </citation>
    <scope>NUCLEOTIDE SEQUENCE</scope>
    <source>
        <strain evidence="1">20VBR1</strain>
    </source>
</reference>
<evidence type="ECO:0000313" key="1">
    <source>
        <dbReference type="EMBL" id="MBR7619572.1"/>
    </source>
</evidence>
<keyword evidence="2" id="KW-1185">Reference proteome</keyword>
<evidence type="ECO:0000313" key="2">
    <source>
        <dbReference type="Proteomes" id="UP000622580"/>
    </source>
</evidence>
<organism evidence="1 2">
    <name type="scientific">Phenylobacterium glaciei</name>
    <dbReference type="NCBI Taxonomy" id="2803784"/>
    <lineage>
        <taxon>Bacteria</taxon>
        <taxon>Pseudomonadati</taxon>
        <taxon>Pseudomonadota</taxon>
        <taxon>Alphaproteobacteria</taxon>
        <taxon>Caulobacterales</taxon>
        <taxon>Caulobacteraceae</taxon>
        <taxon>Phenylobacterium</taxon>
    </lineage>
</organism>
<dbReference type="AlphaFoldDB" id="A0A941D0A6"/>
<proteinExistence type="predicted"/>
<sequence length="233" mass="23514">MDMFNDRRIVLALIGGALALLAGLGIAIGMVSKTRNDRHTAPPASQGGLVVETTTADDGGIDPARPLRCFVAGQYVGEVTLAECAKKNGVATGALDVGVDSSGNLAAADDAGTVLTPLPPVQTSAVEPSAPPLAPSAATAATAPVAPAAGAPAGTCWRYAGNVWSKLPSEMSLNSCVQALFAGRCERPGGATYGRWMTQTLRLVPGKVEVSGDNRSFRTLVDQGGGCAIPSVG</sequence>